<dbReference type="EMBL" id="JAKKPZ010000285">
    <property type="protein sequence ID" value="KAI1697140.1"/>
    <property type="molecule type" value="Genomic_DNA"/>
</dbReference>
<evidence type="ECO:0000313" key="2">
    <source>
        <dbReference type="Proteomes" id="UP001201812"/>
    </source>
</evidence>
<evidence type="ECO:0000313" key="1">
    <source>
        <dbReference type="EMBL" id="KAI1697140.1"/>
    </source>
</evidence>
<name>A0AAD4MPM4_9BILA</name>
<organism evidence="1 2">
    <name type="scientific">Ditylenchus destructor</name>
    <dbReference type="NCBI Taxonomy" id="166010"/>
    <lineage>
        <taxon>Eukaryota</taxon>
        <taxon>Metazoa</taxon>
        <taxon>Ecdysozoa</taxon>
        <taxon>Nematoda</taxon>
        <taxon>Chromadorea</taxon>
        <taxon>Rhabditida</taxon>
        <taxon>Tylenchina</taxon>
        <taxon>Tylenchomorpha</taxon>
        <taxon>Sphaerularioidea</taxon>
        <taxon>Anguinidae</taxon>
        <taxon>Anguininae</taxon>
        <taxon>Ditylenchus</taxon>
    </lineage>
</organism>
<accession>A0AAD4MPM4</accession>
<gene>
    <name evidence="1" type="ORF">DdX_18669</name>
</gene>
<proteinExistence type="predicted"/>
<protein>
    <submittedName>
        <fullName evidence="1">Uncharacterized protein</fullName>
    </submittedName>
</protein>
<dbReference type="AlphaFoldDB" id="A0AAD4MPM4"/>
<dbReference type="Proteomes" id="UP001201812">
    <property type="component" value="Unassembled WGS sequence"/>
</dbReference>
<keyword evidence="2" id="KW-1185">Reference proteome</keyword>
<reference evidence="1" key="1">
    <citation type="submission" date="2022-01" db="EMBL/GenBank/DDBJ databases">
        <title>Genome Sequence Resource for Two Populations of Ditylenchus destructor, the Migratory Endoparasitic Phytonematode.</title>
        <authorList>
            <person name="Zhang H."/>
            <person name="Lin R."/>
            <person name="Xie B."/>
        </authorList>
    </citation>
    <scope>NUCLEOTIDE SEQUENCE</scope>
    <source>
        <strain evidence="1">BazhouSP</strain>
    </source>
</reference>
<comment type="caution">
    <text evidence="1">The sequence shown here is derived from an EMBL/GenBank/DDBJ whole genome shotgun (WGS) entry which is preliminary data.</text>
</comment>
<sequence>MGSRVLRDRPEKKREVGRLWRNMTEGEYKVWGGGWGLATEYPGLASLRKRDRTGEIVSAAISKAAALVREKEERRPVWSAWAAVLKFYGEEKGEKTRAEKGRKDEIVCVKLEKSEEWEEKEQICFGCIEMGM</sequence>